<dbReference type="CDD" id="cd00761">
    <property type="entry name" value="Glyco_tranf_GTA_type"/>
    <property type="match status" value="1"/>
</dbReference>
<dbReference type="InterPro" id="IPR050834">
    <property type="entry name" value="Glycosyltransf_2"/>
</dbReference>
<dbReference type="GO" id="GO:0016757">
    <property type="term" value="F:glycosyltransferase activity"/>
    <property type="evidence" value="ECO:0007669"/>
    <property type="project" value="UniProtKB-KW"/>
</dbReference>
<reference evidence="2 3" key="1">
    <citation type="submission" date="2023-09" db="EMBL/GenBank/DDBJ databases">
        <authorList>
            <person name="Qi X."/>
        </authorList>
    </citation>
    <scope>NUCLEOTIDE SEQUENCE [LARGE SCALE GENOMIC DNA]</scope>
    <source>
        <strain evidence="2 3">S1-1</strain>
    </source>
</reference>
<feature type="domain" description="Glycosyltransferase 2-like" evidence="1">
    <location>
        <begin position="30"/>
        <end position="122"/>
    </location>
</feature>
<name>A0ABZ0GQ45_9GAMM</name>
<dbReference type="InterPro" id="IPR001173">
    <property type="entry name" value="Glyco_trans_2-like"/>
</dbReference>
<dbReference type="InterPro" id="IPR029044">
    <property type="entry name" value="Nucleotide-diphossugar_trans"/>
</dbReference>
<dbReference type="EMBL" id="CP136600">
    <property type="protein sequence ID" value="WOH37521.1"/>
    <property type="molecule type" value="Genomic_DNA"/>
</dbReference>
<dbReference type="PANTHER" id="PTHR43685:SF2">
    <property type="entry name" value="GLYCOSYLTRANSFERASE 2-LIKE DOMAIN-CONTAINING PROTEIN"/>
    <property type="match status" value="1"/>
</dbReference>
<organism evidence="2 3">
    <name type="scientific">Thalassotalea fonticola</name>
    <dbReference type="NCBI Taxonomy" id="3065649"/>
    <lineage>
        <taxon>Bacteria</taxon>
        <taxon>Pseudomonadati</taxon>
        <taxon>Pseudomonadota</taxon>
        <taxon>Gammaproteobacteria</taxon>
        <taxon>Alteromonadales</taxon>
        <taxon>Colwelliaceae</taxon>
        <taxon>Thalassotalea</taxon>
    </lineage>
</organism>
<dbReference type="EC" id="2.4.-.-" evidence="2"/>
<keyword evidence="2" id="KW-0808">Transferase</keyword>
<gene>
    <name evidence="2" type="ORF">RI844_19505</name>
</gene>
<dbReference type="RefSeq" id="WP_348396308.1">
    <property type="nucleotide sequence ID" value="NZ_CP136600.1"/>
</dbReference>
<accession>A0ABZ0GQ45</accession>
<dbReference type="SUPFAM" id="SSF53448">
    <property type="entry name" value="Nucleotide-diphospho-sugar transferases"/>
    <property type="match status" value="1"/>
</dbReference>
<dbReference type="Pfam" id="PF00535">
    <property type="entry name" value="Glycos_transf_2"/>
    <property type="match status" value="1"/>
</dbReference>
<keyword evidence="3" id="KW-1185">Reference proteome</keyword>
<dbReference type="PANTHER" id="PTHR43685">
    <property type="entry name" value="GLYCOSYLTRANSFERASE"/>
    <property type="match status" value="1"/>
</dbReference>
<sequence>MGTNINNLLPMIERLVVISGIDFLILHQNSNQVEINEYHQSIRVLPLDNLGLSKSRNAALTYAQGEFIWLLDDDVMIEKSRLLILLKHLQNNPSVDFLRVWINCLENSDEFFKNYQHLARIHKLNLLQFSSIEIICRRDFVRQHNIQFNERIGLGTPYQATEEANFLIDAWQCNARFASYEEPFVQHTCNFEGRVLATDNIMLARGATASRYGVLGVMLSLRWGIRYLIKYKKISYFISIVKGLYLGYDGFNKAIDSNSI</sequence>
<evidence type="ECO:0000313" key="2">
    <source>
        <dbReference type="EMBL" id="WOH37521.1"/>
    </source>
</evidence>
<keyword evidence="2" id="KW-0328">Glycosyltransferase</keyword>
<dbReference type="Gene3D" id="3.90.550.10">
    <property type="entry name" value="Spore Coat Polysaccharide Biosynthesis Protein SpsA, Chain A"/>
    <property type="match status" value="1"/>
</dbReference>
<dbReference type="Proteomes" id="UP001301442">
    <property type="component" value="Chromosome"/>
</dbReference>
<protein>
    <submittedName>
        <fullName evidence="2">Glycosyltransferase family A protein</fullName>
        <ecNumber evidence="2">2.4.-.-</ecNumber>
    </submittedName>
</protein>
<evidence type="ECO:0000313" key="3">
    <source>
        <dbReference type="Proteomes" id="UP001301442"/>
    </source>
</evidence>
<evidence type="ECO:0000259" key="1">
    <source>
        <dbReference type="Pfam" id="PF00535"/>
    </source>
</evidence>
<proteinExistence type="predicted"/>